<protein>
    <recommendedName>
        <fullName evidence="3">Lipopolysaccharide kinase (Kdo/WaaP) family protein</fullName>
    </recommendedName>
</protein>
<evidence type="ECO:0008006" key="3">
    <source>
        <dbReference type="Google" id="ProtNLM"/>
    </source>
</evidence>
<accession>A0A1H1Q3E4</accession>
<keyword evidence="2" id="KW-1185">Reference proteome</keyword>
<dbReference type="RefSeq" id="WP_089662798.1">
    <property type="nucleotide sequence ID" value="NZ_LT629745.1"/>
</dbReference>
<name>A0A1H1Q3E4_9FLAO</name>
<proteinExistence type="predicted"/>
<sequence>MKYIFSEKGEEIREELRGVIKNFESEGRSFEQGARNSLRISDINNYTVNVKSFKRPNLINKVAYKYFRKSKAERSFLHAQKLLKANIGTPYPLTFAEENRGVVFGDSYYACLHLHYDLTYRELVKDPDYPDHENILRAFTKFTFELHENNIQFLDHSPGNTLIAKESEKYRFYLVDLNRMNFGELSFEQRMQNFSRLTPKREMVKVMADEYASLIERLESEVFERMWFHTNQFQEKFKRKKKLKKIFKFWKK</sequence>
<evidence type="ECO:0000313" key="1">
    <source>
        <dbReference type="EMBL" id="SDS17509.1"/>
    </source>
</evidence>
<evidence type="ECO:0000313" key="2">
    <source>
        <dbReference type="Proteomes" id="UP000198858"/>
    </source>
</evidence>
<organism evidence="1 2">
    <name type="scientific">Christiangramia echinicola</name>
    <dbReference type="NCBI Taxonomy" id="279359"/>
    <lineage>
        <taxon>Bacteria</taxon>
        <taxon>Pseudomonadati</taxon>
        <taxon>Bacteroidota</taxon>
        <taxon>Flavobacteriia</taxon>
        <taxon>Flavobacteriales</taxon>
        <taxon>Flavobacteriaceae</taxon>
        <taxon>Christiangramia</taxon>
    </lineage>
</organism>
<gene>
    <name evidence="1" type="ORF">SAMN04488552_2344</name>
</gene>
<reference evidence="1 2" key="1">
    <citation type="submission" date="2016-10" db="EMBL/GenBank/DDBJ databases">
        <authorList>
            <person name="Varghese N."/>
            <person name="Submissions S."/>
        </authorList>
    </citation>
    <scope>NUCLEOTIDE SEQUENCE [LARGE SCALE GENOMIC DNA]</scope>
    <source>
        <strain evidence="1 2">Mar_2010_102</strain>
    </source>
</reference>
<dbReference type="STRING" id="1250231.SAMN04488552_2344"/>
<dbReference type="EMBL" id="LT629745">
    <property type="protein sequence ID" value="SDS17509.1"/>
    <property type="molecule type" value="Genomic_DNA"/>
</dbReference>
<dbReference type="Proteomes" id="UP000198858">
    <property type="component" value="Chromosome I"/>
</dbReference>
<dbReference type="AlphaFoldDB" id="A0A1H1Q3E4"/>